<feature type="region of interest" description="Disordered" evidence="5">
    <location>
        <begin position="273"/>
        <end position="295"/>
    </location>
</feature>
<feature type="transmembrane region" description="Helical" evidence="6">
    <location>
        <begin position="762"/>
        <end position="783"/>
    </location>
</feature>
<evidence type="ECO:0000256" key="4">
    <source>
        <dbReference type="ARBA" id="ARBA00023136"/>
    </source>
</evidence>
<feature type="transmembrane region" description="Helical" evidence="6">
    <location>
        <begin position="649"/>
        <end position="669"/>
    </location>
</feature>
<evidence type="ECO:0000256" key="5">
    <source>
        <dbReference type="SAM" id="MobiDB-lite"/>
    </source>
</evidence>
<evidence type="ECO:0000256" key="1">
    <source>
        <dbReference type="ARBA" id="ARBA00004141"/>
    </source>
</evidence>
<evidence type="ECO:0000256" key="2">
    <source>
        <dbReference type="ARBA" id="ARBA00022692"/>
    </source>
</evidence>
<reference evidence="10 11" key="1">
    <citation type="submission" date="2015-01" db="EMBL/GenBank/DDBJ databases">
        <title>The Genome Sequence of Exophiala mesophila CBS40295.</title>
        <authorList>
            <consortium name="The Broad Institute Genomics Platform"/>
            <person name="Cuomo C."/>
            <person name="de Hoog S."/>
            <person name="Gorbushina A."/>
            <person name="Stielow B."/>
            <person name="Teixiera M."/>
            <person name="Abouelleil A."/>
            <person name="Chapman S.B."/>
            <person name="Priest M."/>
            <person name="Young S.K."/>
            <person name="Wortman J."/>
            <person name="Nusbaum C."/>
            <person name="Birren B."/>
        </authorList>
    </citation>
    <scope>NUCLEOTIDE SEQUENCE [LARGE SCALE GENOMIC DNA]</scope>
    <source>
        <strain evidence="10 11">CBS 40295</strain>
    </source>
</reference>
<accession>A0A0D1ZQW5</accession>
<gene>
    <name evidence="10" type="ORF">PV10_08764</name>
</gene>
<dbReference type="Pfam" id="PF10337">
    <property type="entry name" value="ArAE_2_N"/>
    <property type="match status" value="1"/>
</dbReference>
<dbReference type="HOGENOM" id="CLU_001788_0_1_1"/>
<proteinExistence type="predicted"/>
<feature type="transmembrane region" description="Helical" evidence="6">
    <location>
        <begin position="148"/>
        <end position="168"/>
    </location>
</feature>
<name>A0A0D1ZQW5_EXOME</name>
<dbReference type="Pfam" id="PF13515">
    <property type="entry name" value="FUSC_2"/>
    <property type="match status" value="1"/>
</dbReference>
<evidence type="ECO:0000259" key="7">
    <source>
        <dbReference type="Pfam" id="PF10334"/>
    </source>
</evidence>
<keyword evidence="3 6" id="KW-1133">Transmembrane helix</keyword>
<evidence type="ECO:0000313" key="11">
    <source>
        <dbReference type="Proteomes" id="UP000054302"/>
    </source>
</evidence>
<dbReference type="OMA" id="YLIPIMS"/>
<dbReference type="InterPro" id="IPR018823">
    <property type="entry name" value="ArAE_2_N"/>
</dbReference>
<organism evidence="10 11">
    <name type="scientific">Exophiala mesophila</name>
    <name type="common">Black yeast-like fungus</name>
    <dbReference type="NCBI Taxonomy" id="212818"/>
    <lineage>
        <taxon>Eukaryota</taxon>
        <taxon>Fungi</taxon>
        <taxon>Dikarya</taxon>
        <taxon>Ascomycota</taxon>
        <taxon>Pezizomycotina</taxon>
        <taxon>Eurotiomycetes</taxon>
        <taxon>Chaetothyriomycetidae</taxon>
        <taxon>Chaetothyriales</taxon>
        <taxon>Herpotrichiellaceae</taxon>
        <taxon>Exophiala</taxon>
    </lineage>
</organism>
<dbReference type="PANTHER" id="PTHR37994:SF4">
    <property type="entry name" value="ER TRANSPORTER 6TM N-TERMINAL DOMAIN-CONTAINING PROTEIN-RELATED"/>
    <property type="match status" value="1"/>
</dbReference>
<dbReference type="InterPro" id="IPR049453">
    <property type="entry name" value="Memb_transporter_dom"/>
</dbReference>
<evidence type="ECO:0008006" key="12">
    <source>
        <dbReference type="Google" id="ProtNLM"/>
    </source>
</evidence>
<comment type="subcellular location">
    <subcellularLocation>
        <location evidence="1">Membrane</location>
        <topology evidence="1">Multi-pass membrane protein</topology>
    </subcellularLocation>
</comment>
<sequence length="1070" mass="120217">MAASQQQEQKPSWLKRLVARSGLKLSLPIILLMFKYVVMDLFVTAIISQNFVTLGAIAPTVGVAIYQADAVSDRYSTIGYLIPIMSLLVVPIMPRARFIQGIFVTSVFTCFAAAISLLFMWISIKARENTTHIDSEAMRDGPVPRAQIVSYNAAASANQGIWFFFWLWAYNTFRAFRPQYFLPLIVFGIYLNVTATYGCIFPTITQVYSLTTLLLEVFFIGFGMATAAHFAFLPITTRDLVTLVLNEYLHGLKAVFDAQRKFIESVPHREWQNRQAVSSSGESQNSGGHSTRVESWPEADAWKAATIKVTEAQVKIHAEMPYVKRETCWGKLRSSDFVCIMRLLKNILVPITGLETIIQITDSVESRGGWGSISSNRDSTTTITDDPEAALMSEEELWKWIFQQIQEPSRQLWQAMLEGIDYSLFTLGFTKKPAFMTKEELASRGADLPSGKKGFAAYLEDSMQNFLAAREEPLKKWCKWNGLARSPGVSSKSPLLQRHQTQLYLILDLEYCLMATAKGVLNLVHFADRKVEDGTMAKKRFIHPTWKQLKKWFISLFTRDDGNLDYQTYSYRSGTPTIYLGDALGVQRDPEHLPPVTKWERFTDKIRLIPQLVGSKESWFGFKVAVGTFFISITCYLRNSQEFYIKQRIIWGAVMVAISMTQTTASGLYGQFVRIFGTFLAMVFSYINWYIVDGHTAGVIVFIGITCFLYHYLLVTRPDDPVIPMIGTITLILILAYELQVKKVGIAISTRNGQVFHPVYELAPYRLAAVLGGVGIACFLSYFPTVNTSRAEMRKDLGATQYLLGHYYSSTHKAVSLRLKDLGGDEADKNSPIRKLEKARSKLFAKQLILIQSMENHLKFIRYEPTFGGRFPRETYERLLHATQNILRSTAMIAFVTKTFRELPEDVHIPTSGGDDFPSNTTDDTANGTGTTNTTWAKDFREVISTLQLASHGVTSLLAILSGSITHGRPVPPYLREPDPYDLGGLMEGLDTEILNTVHVCEPGYSAFAVMQLSTTMLHEHLAVLLADTKLLVGEADFDLDVVKEDYEKSVGLAGVVPHQGQNRSSIKAE</sequence>
<evidence type="ECO:0000259" key="8">
    <source>
        <dbReference type="Pfam" id="PF10337"/>
    </source>
</evidence>
<dbReference type="InterPro" id="IPR018820">
    <property type="entry name" value="BRE4-related_DUF2421"/>
</dbReference>
<feature type="transmembrane region" description="Helical" evidence="6">
    <location>
        <begin position="675"/>
        <end position="692"/>
    </location>
</feature>
<dbReference type="VEuPathDB" id="FungiDB:PV10_08764"/>
<keyword evidence="2 6" id="KW-0812">Transmembrane</keyword>
<evidence type="ECO:0000256" key="3">
    <source>
        <dbReference type="ARBA" id="ARBA00022989"/>
    </source>
</evidence>
<evidence type="ECO:0000313" key="10">
    <source>
        <dbReference type="EMBL" id="KIV89173.1"/>
    </source>
</evidence>
<feature type="transmembrane region" description="Helical" evidence="6">
    <location>
        <begin position="619"/>
        <end position="637"/>
    </location>
</feature>
<dbReference type="EMBL" id="KN847525">
    <property type="protein sequence ID" value="KIV89173.1"/>
    <property type="molecule type" value="Genomic_DNA"/>
</dbReference>
<feature type="transmembrane region" description="Helical" evidence="6">
    <location>
        <begin position="699"/>
        <end position="715"/>
    </location>
</feature>
<feature type="compositionally biased region" description="Polar residues" evidence="5">
    <location>
        <begin position="273"/>
        <end position="289"/>
    </location>
</feature>
<feature type="transmembrane region" description="Helical" evidence="6">
    <location>
        <begin position="78"/>
        <end position="96"/>
    </location>
</feature>
<evidence type="ECO:0000259" key="9">
    <source>
        <dbReference type="Pfam" id="PF13515"/>
    </source>
</evidence>
<feature type="transmembrane region" description="Helical" evidence="6">
    <location>
        <begin position="180"/>
        <end position="201"/>
    </location>
</feature>
<dbReference type="STRING" id="212818.A0A0D1ZQW5"/>
<dbReference type="PANTHER" id="PTHR37994">
    <property type="entry name" value="ARAE_2_N DOMAIN-CONTAINING PROTEIN-RELATED"/>
    <property type="match status" value="1"/>
</dbReference>
<dbReference type="Pfam" id="PF10334">
    <property type="entry name" value="BRE4"/>
    <property type="match status" value="1"/>
</dbReference>
<feature type="domain" description="DUF2421" evidence="7">
    <location>
        <begin position="784"/>
        <end position="900"/>
    </location>
</feature>
<feature type="transmembrane region" description="Helical" evidence="6">
    <location>
        <begin position="102"/>
        <end position="122"/>
    </location>
</feature>
<feature type="transmembrane region" description="Helical" evidence="6">
    <location>
        <begin position="45"/>
        <end position="66"/>
    </location>
</feature>
<feature type="transmembrane region" description="Helical" evidence="6">
    <location>
        <begin position="721"/>
        <end position="741"/>
    </location>
</feature>
<evidence type="ECO:0000256" key="6">
    <source>
        <dbReference type="SAM" id="Phobius"/>
    </source>
</evidence>
<dbReference type="RefSeq" id="XP_016220747.1">
    <property type="nucleotide sequence ID" value="XM_016373836.1"/>
</dbReference>
<feature type="domain" description="Integral membrane bound transporter" evidence="9">
    <location>
        <begin position="646"/>
        <end position="779"/>
    </location>
</feature>
<feature type="domain" description="Putative ER transporter 6TM N-terminal" evidence="8">
    <location>
        <begin position="56"/>
        <end position="364"/>
    </location>
</feature>
<dbReference type="GeneID" id="27326609"/>
<feature type="region of interest" description="Disordered" evidence="5">
    <location>
        <begin position="909"/>
        <end position="933"/>
    </location>
</feature>
<feature type="transmembrane region" description="Helical" evidence="6">
    <location>
        <begin position="213"/>
        <end position="233"/>
    </location>
</feature>
<feature type="compositionally biased region" description="Low complexity" evidence="5">
    <location>
        <begin position="920"/>
        <end position="933"/>
    </location>
</feature>
<dbReference type="GO" id="GO:0016020">
    <property type="term" value="C:membrane"/>
    <property type="evidence" value="ECO:0007669"/>
    <property type="project" value="UniProtKB-SubCell"/>
</dbReference>
<keyword evidence="4 6" id="KW-0472">Membrane</keyword>
<protein>
    <recommendedName>
        <fullName evidence="12">ER transporter 6TM N-terminal domain-containing protein</fullName>
    </recommendedName>
</protein>
<dbReference type="Proteomes" id="UP000054302">
    <property type="component" value="Unassembled WGS sequence"/>
</dbReference>
<dbReference type="AlphaFoldDB" id="A0A0D1ZQW5"/>
<dbReference type="OrthoDB" id="2274698at2759"/>
<feature type="transmembrane region" description="Helical" evidence="6">
    <location>
        <begin position="21"/>
        <end position="39"/>
    </location>
</feature>
<keyword evidence="11" id="KW-1185">Reference proteome</keyword>